<keyword evidence="1 2" id="KW-0175">Coiled coil</keyword>
<feature type="domain" description="Trichohyalin-plectin-homology" evidence="4">
    <location>
        <begin position="124"/>
        <end position="465"/>
    </location>
</feature>
<accession>A0ABN7SPG5</accession>
<evidence type="ECO:0000256" key="2">
    <source>
        <dbReference type="SAM" id="Coils"/>
    </source>
</evidence>
<proteinExistence type="predicted"/>
<feature type="coiled-coil region" evidence="2">
    <location>
        <begin position="217"/>
        <end position="251"/>
    </location>
</feature>
<gene>
    <name evidence="5" type="ORF">OKIOD_LOCUS7694</name>
</gene>
<evidence type="ECO:0000256" key="3">
    <source>
        <dbReference type="SAM" id="MobiDB-lite"/>
    </source>
</evidence>
<reference evidence="5 6" key="1">
    <citation type="submission" date="2021-04" db="EMBL/GenBank/DDBJ databases">
        <authorList>
            <person name="Bliznina A."/>
        </authorList>
    </citation>
    <scope>NUCLEOTIDE SEQUENCE [LARGE SCALE GENOMIC DNA]</scope>
</reference>
<dbReference type="EMBL" id="OU015569">
    <property type="protein sequence ID" value="CAG5098972.1"/>
    <property type="molecule type" value="Genomic_DNA"/>
</dbReference>
<feature type="region of interest" description="Disordered" evidence="3">
    <location>
        <begin position="35"/>
        <end position="65"/>
    </location>
</feature>
<sequence length="538" mass="62720">MAMVQDLSVVGHGRRAGAQKERVLVLTQNEFNRMESSLTRREREQQQRAAQAEAKRAAFQQSKEISSKWDNTIAGQRKAKLAAKKAREEEEERIKQLKDLEEEEYRAAERRRVIEDAKKKMFNATDRVKDFHAALTFTEVLKEREVQIEHKKRYDEIMASRDRNWHLKAERDLEEAAQLEAQRNLERLQNNQIFKRGLMEQVAAKKQVNESEEQLWIEEGKELAEQAEAHKEKLRLEQEQLALRKKEFEEGLNSHLETKARLAKEDEDEAVREEQKRNIYASTKDKIAKMRAQRLLELRKESQQARNRMAEKLAAEYREAEDDLDERIEAARLEKEAKAAKREMDEASQRRARINSISKHRQLQLEVDRIAKEIESKESAEERVRLQALDSEFQKQEKEKFANRRKATTKLATNNFAKYEADKAAREAFAKKETDFEKVDAQKYKKEEAEFQEYADKVIMAAEKAERNTFPLKVVRARGPGGGRGPIDPITGMRPSYLAATADARQLPTYRNPETLEIRKNLEPGVASVGKQRLGFTW</sequence>
<evidence type="ECO:0000313" key="5">
    <source>
        <dbReference type="EMBL" id="CAG5098972.1"/>
    </source>
</evidence>
<dbReference type="PANTHER" id="PTHR28663">
    <property type="entry name" value="COILED-COIL DOMAIN-CONTAINING PROTEIN 173"/>
    <property type="match status" value="1"/>
</dbReference>
<dbReference type="Pfam" id="PF13868">
    <property type="entry name" value="TPH"/>
    <property type="match status" value="1"/>
</dbReference>
<keyword evidence="6" id="KW-1185">Reference proteome</keyword>
<dbReference type="InterPro" id="IPR039986">
    <property type="entry name" value="CFAP210"/>
</dbReference>
<evidence type="ECO:0000259" key="4">
    <source>
        <dbReference type="Pfam" id="PF13868"/>
    </source>
</evidence>
<feature type="compositionally biased region" description="Low complexity" evidence="3">
    <location>
        <begin position="47"/>
        <end position="61"/>
    </location>
</feature>
<dbReference type="PANTHER" id="PTHR28663:SF1">
    <property type="entry name" value="CILIA- AND FLAGELLA- ASSOCIATED PROTEIN 210"/>
    <property type="match status" value="1"/>
</dbReference>
<dbReference type="Proteomes" id="UP001158576">
    <property type="component" value="Chromosome XSR"/>
</dbReference>
<feature type="coiled-coil region" evidence="2">
    <location>
        <begin position="295"/>
        <end position="399"/>
    </location>
</feature>
<organism evidence="5 6">
    <name type="scientific">Oikopleura dioica</name>
    <name type="common">Tunicate</name>
    <dbReference type="NCBI Taxonomy" id="34765"/>
    <lineage>
        <taxon>Eukaryota</taxon>
        <taxon>Metazoa</taxon>
        <taxon>Chordata</taxon>
        <taxon>Tunicata</taxon>
        <taxon>Appendicularia</taxon>
        <taxon>Copelata</taxon>
        <taxon>Oikopleuridae</taxon>
        <taxon>Oikopleura</taxon>
    </lineage>
</organism>
<protein>
    <submittedName>
        <fullName evidence="5">Oidioi.mRNA.OKI2018_I69.XSR.g16136.t1.cds</fullName>
    </submittedName>
</protein>
<dbReference type="InterPro" id="IPR043597">
    <property type="entry name" value="TPH_dom"/>
</dbReference>
<evidence type="ECO:0000313" key="6">
    <source>
        <dbReference type="Proteomes" id="UP001158576"/>
    </source>
</evidence>
<evidence type="ECO:0000256" key="1">
    <source>
        <dbReference type="ARBA" id="ARBA00023054"/>
    </source>
</evidence>
<name>A0ABN7SPG5_OIKDI</name>